<reference evidence="2" key="1">
    <citation type="submission" date="2014-09" db="EMBL/GenBank/DDBJ databases">
        <authorList>
            <person name="Magalhaes I.L.F."/>
            <person name="Oliveira U."/>
            <person name="Santos F.R."/>
            <person name="Vidigal T.H.D.A."/>
            <person name="Brescovit A.D."/>
            <person name="Santos A.J."/>
        </authorList>
    </citation>
    <scope>NUCLEOTIDE SEQUENCE</scope>
    <source>
        <tissue evidence="2">Shoot tissue taken approximately 20 cm above the soil surface</tissue>
    </source>
</reference>
<feature type="compositionally biased region" description="Low complexity" evidence="1">
    <location>
        <begin position="1"/>
        <end position="19"/>
    </location>
</feature>
<protein>
    <submittedName>
        <fullName evidence="2">Uncharacterized protein</fullName>
    </submittedName>
</protein>
<evidence type="ECO:0000256" key="1">
    <source>
        <dbReference type="SAM" id="MobiDB-lite"/>
    </source>
</evidence>
<reference evidence="2" key="2">
    <citation type="journal article" date="2015" name="Data Brief">
        <title>Shoot transcriptome of the giant reed, Arundo donax.</title>
        <authorList>
            <person name="Barrero R.A."/>
            <person name="Guerrero F.D."/>
            <person name="Moolhuijzen P."/>
            <person name="Goolsby J.A."/>
            <person name="Tidwell J."/>
            <person name="Bellgard S.E."/>
            <person name="Bellgard M.I."/>
        </authorList>
    </citation>
    <scope>NUCLEOTIDE SEQUENCE</scope>
    <source>
        <tissue evidence="2">Shoot tissue taken approximately 20 cm above the soil surface</tissue>
    </source>
</reference>
<proteinExistence type="predicted"/>
<accession>A0A0A9AWW9</accession>
<dbReference type="AlphaFoldDB" id="A0A0A9AWW9"/>
<dbReference type="EMBL" id="GBRH01244470">
    <property type="protein sequence ID" value="JAD53425.1"/>
    <property type="molecule type" value="Transcribed_RNA"/>
</dbReference>
<feature type="region of interest" description="Disordered" evidence="1">
    <location>
        <begin position="1"/>
        <end position="21"/>
    </location>
</feature>
<evidence type="ECO:0000313" key="2">
    <source>
        <dbReference type="EMBL" id="JAD53425.1"/>
    </source>
</evidence>
<sequence length="64" mass="6454">MPTTAAAAAATTSGGSSAADHYHGVSMGGFNPFDDFDAPAEGERVNGGHGFFSSYAAGDKYGRH</sequence>
<name>A0A0A9AWW9_ARUDO</name>
<organism evidence="2">
    <name type="scientific">Arundo donax</name>
    <name type="common">Giant reed</name>
    <name type="synonym">Donax arundinaceus</name>
    <dbReference type="NCBI Taxonomy" id="35708"/>
    <lineage>
        <taxon>Eukaryota</taxon>
        <taxon>Viridiplantae</taxon>
        <taxon>Streptophyta</taxon>
        <taxon>Embryophyta</taxon>
        <taxon>Tracheophyta</taxon>
        <taxon>Spermatophyta</taxon>
        <taxon>Magnoliopsida</taxon>
        <taxon>Liliopsida</taxon>
        <taxon>Poales</taxon>
        <taxon>Poaceae</taxon>
        <taxon>PACMAD clade</taxon>
        <taxon>Arundinoideae</taxon>
        <taxon>Arundineae</taxon>
        <taxon>Arundo</taxon>
    </lineage>
</organism>
<feature type="region of interest" description="Disordered" evidence="1">
    <location>
        <begin position="35"/>
        <end position="64"/>
    </location>
</feature>